<evidence type="ECO:0000256" key="2">
    <source>
        <dbReference type="ARBA" id="ARBA00023125"/>
    </source>
</evidence>
<dbReference type="Gene3D" id="1.10.10.60">
    <property type="entry name" value="Homeodomain-like"/>
    <property type="match status" value="1"/>
</dbReference>
<evidence type="ECO:0000313" key="5">
    <source>
        <dbReference type="EMBL" id="OBI25084.1"/>
    </source>
</evidence>
<evidence type="ECO:0000313" key="6">
    <source>
        <dbReference type="Proteomes" id="UP000093943"/>
    </source>
</evidence>
<proteinExistence type="predicted"/>
<dbReference type="RefSeq" id="WP_064920616.1">
    <property type="nucleotide sequence ID" value="NZ_LZJK01000039.1"/>
</dbReference>
<dbReference type="InterPro" id="IPR050204">
    <property type="entry name" value="AraC_XylS_family_regulators"/>
</dbReference>
<dbReference type="InterPro" id="IPR046532">
    <property type="entry name" value="DUF6597"/>
</dbReference>
<dbReference type="Pfam" id="PF12833">
    <property type="entry name" value="HTH_18"/>
    <property type="match status" value="1"/>
</dbReference>
<dbReference type="SUPFAM" id="SSF46689">
    <property type="entry name" value="Homeodomain-like"/>
    <property type="match status" value="1"/>
</dbReference>
<evidence type="ECO:0000256" key="3">
    <source>
        <dbReference type="ARBA" id="ARBA00023163"/>
    </source>
</evidence>
<evidence type="ECO:0000256" key="1">
    <source>
        <dbReference type="ARBA" id="ARBA00023015"/>
    </source>
</evidence>
<dbReference type="EMBL" id="LZKG01000158">
    <property type="protein sequence ID" value="OBI25084.1"/>
    <property type="molecule type" value="Genomic_DNA"/>
</dbReference>
<protein>
    <submittedName>
        <fullName evidence="5">AraC family transcriptional regulator</fullName>
    </submittedName>
</protein>
<dbReference type="PROSITE" id="PS01124">
    <property type="entry name" value="HTH_ARAC_FAMILY_2"/>
    <property type="match status" value="1"/>
</dbReference>
<keyword evidence="3" id="KW-0804">Transcription</keyword>
<sequence>MTGPQLYRPRPPLAEHIAYFGYWDGRSADAHRSRALPRGAATIVIDVGGCPQLDFYDADGRTRMDVPPVFIAGAGTDSYVTGVAAAQTVMTVHFRPAGALPFLEVPLGELTNSCVGLEDLWGREATSLRERLIDAPCAASRIALVEAFLLARMSCDAFPRHPDVTTVLAAVERNPSMRVSDAAVFTGLSPKRLSALFRAQVGLPPKSYVRVRRLQAALRRLDSGGTRGAAIATDLGYFDQAHFVRDFRAFAATTPTQYLQRRSPMPGHVDLTEVGGRNLQANRPRHPQ</sequence>
<dbReference type="PANTHER" id="PTHR46796">
    <property type="entry name" value="HTH-TYPE TRANSCRIPTIONAL ACTIVATOR RHAS-RELATED"/>
    <property type="match status" value="1"/>
</dbReference>
<dbReference type="Proteomes" id="UP000093943">
    <property type="component" value="Unassembled WGS sequence"/>
</dbReference>
<reference evidence="6" key="1">
    <citation type="submission" date="2016-06" db="EMBL/GenBank/DDBJ databases">
        <authorList>
            <person name="Sutton G."/>
            <person name="Brinkac L."/>
            <person name="Sanka R."/>
            <person name="Adams M."/>
            <person name="Lau E."/>
            <person name="Sam S."/>
            <person name="Sreng N."/>
            <person name="Him V."/>
            <person name="Kerleguer A."/>
            <person name="Cheng S."/>
        </authorList>
    </citation>
    <scope>NUCLEOTIDE SEQUENCE [LARGE SCALE GENOMIC DNA]</scope>
    <source>
        <strain evidence="6">E1876</strain>
    </source>
</reference>
<keyword evidence="1" id="KW-0805">Transcription regulation</keyword>
<dbReference type="InterPro" id="IPR018060">
    <property type="entry name" value="HTH_AraC"/>
</dbReference>
<dbReference type="OrthoDB" id="2559672at2"/>
<gene>
    <name evidence="5" type="ORF">A5710_10275</name>
</gene>
<dbReference type="PANTHER" id="PTHR46796:SF15">
    <property type="entry name" value="BLL1074 PROTEIN"/>
    <property type="match status" value="1"/>
</dbReference>
<dbReference type="Pfam" id="PF20240">
    <property type="entry name" value="DUF6597"/>
    <property type="match status" value="1"/>
</dbReference>
<comment type="caution">
    <text evidence="5">The sequence shown here is derived from an EMBL/GenBank/DDBJ whole genome shotgun (WGS) entry which is preliminary data.</text>
</comment>
<keyword evidence="2" id="KW-0238">DNA-binding</keyword>
<dbReference type="InterPro" id="IPR009057">
    <property type="entry name" value="Homeodomain-like_sf"/>
</dbReference>
<dbReference type="GO" id="GO:0043565">
    <property type="term" value="F:sequence-specific DNA binding"/>
    <property type="evidence" value="ECO:0007669"/>
    <property type="project" value="InterPro"/>
</dbReference>
<organism evidence="5 6">
    <name type="scientific">Mycolicibacter sinensis (strain JDM601)</name>
    <name type="common">Mycobacterium sinense</name>
    <dbReference type="NCBI Taxonomy" id="875328"/>
    <lineage>
        <taxon>Bacteria</taxon>
        <taxon>Bacillati</taxon>
        <taxon>Actinomycetota</taxon>
        <taxon>Actinomycetes</taxon>
        <taxon>Mycobacteriales</taxon>
        <taxon>Mycobacteriaceae</taxon>
        <taxon>Mycolicibacter</taxon>
    </lineage>
</organism>
<feature type="domain" description="HTH araC/xylS-type" evidence="4">
    <location>
        <begin position="162"/>
        <end position="261"/>
    </location>
</feature>
<dbReference type="GO" id="GO:0003700">
    <property type="term" value="F:DNA-binding transcription factor activity"/>
    <property type="evidence" value="ECO:0007669"/>
    <property type="project" value="InterPro"/>
</dbReference>
<dbReference type="AlphaFoldDB" id="A0A1A2NYR9"/>
<accession>A0A1A2NYR9</accession>
<evidence type="ECO:0000259" key="4">
    <source>
        <dbReference type="PROSITE" id="PS01124"/>
    </source>
</evidence>
<dbReference type="SMART" id="SM00342">
    <property type="entry name" value="HTH_ARAC"/>
    <property type="match status" value="1"/>
</dbReference>
<name>A0A1A2NYR9_MYCSD</name>